<keyword evidence="3" id="KW-1185">Reference proteome</keyword>
<reference evidence="2 3" key="1">
    <citation type="submission" date="2019-01" db="EMBL/GenBank/DDBJ databases">
        <title>Genome sequencing of strain FW100M-8.</title>
        <authorList>
            <person name="Heo J."/>
            <person name="Kim S.-J."/>
            <person name="Kim J.-S."/>
            <person name="Hong S.-B."/>
            <person name="Kwon S.-W."/>
        </authorList>
    </citation>
    <scope>NUCLEOTIDE SEQUENCE [LARGE SCALE GENOMIC DNA]</scope>
    <source>
        <strain evidence="2 3">FW100M-8</strain>
    </source>
</reference>
<keyword evidence="1" id="KW-0472">Membrane</keyword>
<dbReference type="EMBL" id="CP035491">
    <property type="protein sequence ID" value="QAY72426.1"/>
    <property type="molecule type" value="Genomic_DNA"/>
</dbReference>
<accession>A0A4P6FA27</accession>
<name>A0A4P6FA27_9MICO</name>
<dbReference type="AlphaFoldDB" id="A0A4P6FA27"/>
<keyword evidence="1" id="KW-1133">Transmembrane helix</keyword>
<sequence length="96" mass="9766">MPAVFASGLLTASVVVTPGFPSEGSTTSGGALPDVEASATLVAVPWSLVALLVLAGIVWAAIVLGRKRRARREEAMIEAAVAAALEAREEEPTPVA</sequence>
<dbReference type="KEGG" id="agf:ET445_02790"/>
<protein>
    <submittedName>
        <fullName evidence="2">Uncharacterized protein</fullName>
    </submittedName>
</protein>
<keyword evidence="1" id="KW-0812">Transmembrane</keyword>
<organism evidence="2 3">
    <name type="scientific">Agromyces protaetiae</name>
    <dbReference type="NCBI Taxonomy" id="2509455"/>
    <lineage>
        <taxon>Bacteria</taxon>
        <taxon>Bacillati</taxon>
        <taxon>Actinomycetota</taxon>
        <taxon>Actinomycetes</taxon>
        <taxon>Micrococcales</taxon>
        <taxon>Microbacteriaceae</taxon>
        <taxon>Agromyces</taxon>
    </lineage>
</organism>
<proteinExistence type="predicted"/>
<dbReference type="RefSeq" id="WP_129188637.1">
    <property type="nucleotide sequence ID" value="NZ_CP035491.1"/>
</dbReference>
<evidence type="ECO:0000313" key="2">
    <source>
        <dbReference type="EMBL" id="QAY72426.1"/>
    </source>
</evidence>
<dbReference type="Proteomes" id="UP000291259">
    <property type="component" value="Chromosome"/>
</dbReference>
<evidence type="ECO:0000256" key="1">
    <source>
        <dbReference type="SAM" id="Phobius"/>
    </source>
</evidence>
<gene>
    <name evidence="2" type="ORF">ET445_02790</name>
</gene>
<evidence type="ECO:0000313" key="3">
    <source>
        <dbReference type="Proteomes" id="UP000291259"/>
    </source>
</evidence>
<feature type="transmembrane region" description="Helical" evidence="1">
    <location>
        <begin position="43"/>
        <end position="64"/>
    </location>
</feature>